<dbReference type="SMART" id="SM00220">
    <property type="entry name" value="S_TKc"/>
    <property type="match status" value="1"/>
</dbReference>
<accession>A0A5E8CK46</accession>
<dbReference type="InterPro" id="IPR011009">
    <property type="entry name" value="Kinase-like_dom_sf"/>
</dbReference>
<gene>
    <name evidence="2" type="ORF">CPAV1605_1178</name>
</gene>
<protein>
    <submittedName>
        <fullName evidence="2">Protein kinase domain</fullName>
    </submittedName>
</protein>
<feature type="domain" description="Protein kinase" evidence="1">
    <location>
        <begin position="12"/>
        <end position="260"/>
    </location>
</feature>
<dbReference type="Gene3D" id="1.10.510.10">
    <property type="entry name" value="Transferase(Phosphotransferase) domain 1"/>
    <property type="match status" value="1"/>
</dbReference>
<dbReference type="EMBL" id="CABVLZ010000004">
    <property type="protein sequence ID" value="VVU95427.1"/>
    <property type="molecule type" value="Genomic_DNA"/>
</dbReference>
<dbReference type="InterPro" id="IPR000719">
    <property type="entry name" value="Prot_kinase_dom"/>
</dbReference>
<proteinExistence type="predicted"/>
<name>A0A5E8CK46_9ZZZZ</name>
<dbReference type="Gene3D" id="3.30.200.20">
    <property type="entry name" value="Phosphorylase Kinase, domain 1"/>
    <property type="match status" value="1"/>
</dbReference>
<keyword evidence="2" id="KW-0418">Kinase</keyword>
<dbReference type="InterPro" id="IPR008271">
    <property type="entry name" value="Ser/Thr_kinase_AS"/>
</dbReference>
<keyword evidence="2" id="KW-0808">Transferase</keyword>
<evidence type="ECO:0000313" key="2">
    <source>
        <dbReference type="EMBL" id="VVU95427.1"/>
    </source>
</evidence>
<sequence>MGICFGKIEKKYEIIRTIQTIKNGEILLAEKANKYFVMKRKTRNRKQFHRLTTEREILKILNCKYIIKIVDTLDDEKYFINVFPYTKSIDMYAYFIENNNIKNESIIKKSFYQLFLALQYLKNNDIIHRDIKLENILINEKNHHVCLIDFDLAIIGCSKTNKLTGTEAYLSPELLNNGITNFSNDIWGAGVSLFIILFENFPFGNDREEIMRNQKTYKMNFLECINENMSYELLNLLNCMLTIDYKQRVKIEEILRNYWIQSI</sequence>
<dbReference type="PROSITE" id="PS50011">
    <property type="entry name" value="PROTEIN_KINASE_DOM"/>
    <property type="match status" value="1"/>
</dbReference>
<dbReference type="PROSITE" id="PS00108">
    <property type="entry name" value="PROTEIN_KINASE_ST"/>
    <property type="match status" value="1"/>
</dbReference>
<dbReference type="GO" id="GO:0004672">
    <property type="term" value="F:protein kinase activity"/>
    <property type="evidence" value="ECO:0007669"/>
    <property type="project" value="InterPro"/>
</dbReference>
<dbReference type="GO" id="GO:0005524">
    <property type="term" value="F:ATP binding"/>
    <property type="evidence" value="ECO:0007669"/>
    <property type="project" value="InterPro"/>
</dbReference>
<organism evidence="2">
    <name type="scientific">seawater metagenome</name>
    <dbReference type="NCBI Taxonomy" id="1561972"/>
    <lineage>
        <taxon>unclassified sequences</taxon>
        <taxon>metagenomes</taxon>
        <taxon>ecological metagenomes</taxon>
    </lineage>
</organism>
<dbReference type="SUPFAM" id="SSF56112">
    <property type="entry name" value="Protein kinase-like (PK-like)"/>
    <property type="match status" value="1"/>
</dbReference>
<dbReference type="AlphaFoldDB" id="A0A5E8CK46"/>
<reference evidence="2" key="1">
    <citation type="submission" date="2019-09" db="EMBL/GenBank/DDBJ databases">
        <authorList>
            <person name="Needham M D."/>
        </authorList>
    </citation>
    <scope>NUCLEOTIDE SEQUENCE</scope>
</reference>
<dbReference type="Pfam" id="PF00069">
    <property type="entry name" value="Pkinase"/>
    <property type="match status" value="1"/>
</dbReference>
<evidence type="ECO:0000259" key="1">
    <source>
        <dbReference type="PROSITE" id="PS50011"/>
    </source>
</evidence>
<dbReference type="PANTHER" id="PTHR24347">
    <property type="entry name" value="SERINE/THREONINE-PROTEIN KINASE"/>
    <property type="match status" value="1"/>
</dbReference>